<evidence type="ECO:0008006" key="4">
    <source>
        <dbReference type="Google" id="ProtNLM"/>
    </source>
</evidence>
<gene>
    <name evidence="2" type="ORF">PAC_01075</name>
</gene>
<sequence length="158" mass="17137">MQALILMLFTLSAFTEALPPLLPRQNCTAPTDFLITGFFSFYPSASNTQRQHYVNFKYEDAASNGFVTCSSITANGTYLSGDKIPCGQIAVCFGWNGTEGSSRGYLTIYREYCHGESALTGEVFLGTNCIPTEPPMPMGYGKECESPTVTESGPFSST</sequence>
<keyword evidence="3" id="KW-1185">Reference proteome</keyword>
<dbReference type="OrthoDB" id="5317368at2759"/>
<accession>A0A1L7WEI7</accession>
<dbReference type="EMBL" id="FJOG01000001">
    <property type="protein sequence ID" value="CZR51200.1"/>
    <property type="molecule type" value="Genomic_DNA"/>
</dbReference>
<feature type="signal peptide" evidence="1">
    <location>
        <begin position="1"/>
        <end position="17"/>
    </location>
</feature>
<reference evidence="2 3" key="1">
    <citation type="submission" date="2016-03" db="EMBL/GenBank/DDBJ databases">
        <authorList>
            <person name="Ploux O."/>
        </authorList>
    </citation>
    <scope>NUCLEOTIDE SEQUENCE [LARGE SCALE GENOMIC DNA]</scope>
    <source>
        <strain evidence="2 3">UAMH 11012</strain>
    </source>
</reference>
<keyword evidence="1" id="KW-0732">Signal</keyword>
<evidence type="ECO:0000256" key="1">
    <source>
        <dbReference type="SAM" id="SignalP"/>
    </source>
</evidence>
<evidence type="ECO:0000313" key="3">
    <source>
        <dbReference type="Proteomes" id="UP000184330"/>
    </source>
</evidence>
<organism evidence="2 3">
    <name type="scientific">Phialocephala subalpina</name>
    <dbReference type="NCBI Taxonomy" id="576137"/>
    <lineage>
        <taxon>Eukaryota</taxon>
        <taxon>Fungi</taxon>
        <taxon>Dikarya</taxon>
        <taxon>Ascomycota</taxon>
        <taxon>Pezizomycotina</taxon>
        <taxon>Leotiomycetes</taxon>
        <taxon>Helotiales</taxon>
        <taxon>Mollisiaceae</taxon>
        <taxon>Phialocephala</taxon>
        <taxon>Phialocephala fortinii species complex</taxon>
    </lineage>
</organism>
<name>A0A1L7WEI7_9HELO</name>
<dbReference type="Proteomes" id="UP000184330">
    <property type="component" value="Unassembled WGS sequence"/>
</dbReference>
<dbReference type="AlphaFoldDB" id="A0A1L7WEI7"/>
<protein>
    <recommendedName>
        <fullName evidence="4">AA1-like domain-containing protein</fullName>
    </recommendedName>
</protein>
<proteinExistence type="predicted"/>
<evidence type="ECO:0000313" key="2">
    <source>
        <dbReference type="EMBL" id="CZR51200.1"/>
    </source>
</evidence>
<feature type="chain" id="PRO_5011956389" description="AA1-like domain-containing protein" evidence="1">
    <location>
        <begin position="18"/>
        <end position="158"/>
    </location>
</feature>